<name>F4R7N5_MELLP</name>
<keyword evidence="7" id="KW-1185">Reference proteome</keyword>
<dbReference type="PANTHER" id="PTHR19856:SF0">
    <property type="entry name" value="WD REPEAT-CONTAINING PROTEIN 1"/>
    <property type="match status" value="1"/>
</dbReference>
<dbReference type="InterPro" id="IPR001680">
    <property type="entry name" value="WD40_rpt"/>
</dbReference>
<dbReference type="GO" id="GO:0030042">
    <property type="term" value="P:actin filament depolymerization"/>
    <property type="evidence" value="ECO:0007669"/>
    <property type="project" value="TreeGrafter"/>
</dbReference>
<dbReference type="PROSITE" id="PS00678">
    <property type="entry name" value="WD_REPEATS_1"/>
    <property type="match status" value="1"/>
</dbReference>
<dbReference type="SUPFAM" id="SSF50960">
    <property type="entry name" value="TolB, C-terminal domain"/>
    <property type="match status" value="1"/>
</dbReference>
<dbReference type="Pfam" id="PF23411">
    <property type="entry name" value="Beta-prop_Vps41"/>
    <property type="match status" value="1"/>
</dbReference>
<keyword evidence="1 3" id="KW-0853">WD repeat</keyword>
<sequence>MTQEFKPISLWSPNPSTGERGTSTKLSSNQKSLITFASGRSIFIKNIDTLDSISYTGHIHQTTVAKFSPSGNYIASGDITGGVRVWDVVGEDQVLKVEVKAIAGRINDLAWDSDNGGKRIIAVGEGRERYGHAFTIDGGNSVGEIGGHSKTVRAVCMKASRPYRAVTASDDTTLAFFQGTPYKYEKTIKTHTKFIQSVEYSSDDSLFASSGSDSKIFLYNGTTGEMIHEISLDEPHNGTVFSISWSNSKPTSLTSFSADGTIKLWDTEKQKHVKTWTIAKNPLPEQQQVGGTWVDDHRFCSLSYNGDITVLDERDPNPVKIIYGVQKGIISATKNSNELYAGDHSGRVVKYSDQGVCELVGKSNGSNIISISQSKSKIYSIGLDDQVRSIDPKSGEYSSTEIVPLPEQPKAISTRPTVDNISLVVTSKEARLVSDGNALATIPLDYSATACAFTADYAAIGSTDGKVHIYKYSSNTLTHSKTLELHKSSISTMSTDPSGKVLASGDDAGKIMVIELNETFKIKISNQWCWHTGKVFSLDWNKEGNCLVSGGLDTNLFIWNLEKPMRKIAIKNAHVGGTTMVGWENKNQDDKKPMIISCGADGAVRRFQLDLTKLKA</sequence>
<proteinExistence type="predicted"/>
<keyword evidence="2" id="KW-0677">Repeat</keyword>
<dbReference type="HOGENOM" id="CLU_015246_1_0_1"/>
<dbReference type="SMART" id="SM00320">
    <property type="entry name" value="WD40"/>
    <property type="match status" value="9"/>
</dbReference>
<dbReference type="Pfam" id="PF00400">
    <property type="entry name" value="WD40"/>
    <property type="match status" value="4"/>
</dbReference>
<organism evidence="7">
    <name type="scientific">Melampsora larici-populina (strain 98AG31 / pathotype 3-4-7)</name>
    <name type="common">Poplar leaf rust fungus</name>
    <dbReference type="NCBI Taxonomy" id="747676"/>
    <lineage>
        <taxon>Eukaryota</taxon>
        <taxon>Fungi</taxon>
        <taxon>Dikarya</taxon>
        <taxon>Basidiomycota</taxon>
        <taxon>Pucciniomycotina</taxon>
        <taxon>Pucciniomycetes</taxon>
        <taxon>Pucciniales</taxon>
        <taxon>Melampsoraceae</taxon>
        <taxon>Melampsora</taxon>
    </lineage>
</organism>
<feature type="domain" description="Vps41 beta-propeller" evidence="5">
    <location>
        <begin position="447"/>
        <end position="524"/>
    </location>
</feature>
<feature type="repeat" description="WD" evidence="3">
    <location>
        <begin position="55"/>
        <end position="96"/>
    </location>
</feature>
<dbReference type="FunCoup" id="F4R7N5">
    <property type="interactions" value="248"/>
</dbReference>
<dbReference type="GO" id="GO:0030864">
    <property type="term" value="C:cortical actin cytoskeleton"/>
    <property type="evidence" value="ECO:0007669"/>
    <property type="project" value="TreeGrafter"/>
</dbReference>
<dbReference type="InterPro" id="IPR057780">
    <property type="entry name" value="Beta-prop_Vps41"/>
</dbReference>
<feature type="repeat" description="WD" evidence="3">
    <location>
        <begin position="188"/>
        <end position="229"/>
    </location>
</feature>
<evidence type="ECO:0000256" key="1">
    <source>
        <dbReference type="ARBA" id="ARBA00022574"/>
    </source>
</evidence>
<dbReference type="GeneID" id="18925548"/>
<dbReference type="STRING" id="747676.F4R7N5"/>
<dbReference type="PROSITE" id="PS50294">
    <property type="entry name" value="WD_REPEATS_REGION"/>
    <property type="match status" value="3"/>
</dbReference>
<dbReference type="InterPro" id="IPR015943">
    <property type="entry name" value="WD40/YVTN_repeat-like_dom_sf"/>
</dbReference>
<dbReference type="PANTHER" id="PTHR19856">
    <property type="entry name" value="WD-REPEATCONTAINING PROTEIN WDR1"/>
    <property type="match status" value="1"/>
</dbReference>
<evidence type="ECO:0000259" key="5">
    <source>
        <dbReference type="Pfam" id="PF23411"/>
    </source>
</evidence>
<dbReference type="EMBL" id="GL883092">
    <property type="protein sequence ID" value="EGG11347.1"/>
    <property type="molecule type" value="Genomic_DNA"/>
</dbReference>
<dbReference type="OrthoDB" id="2306at2759"/>
<evidence type="ECO:0000256" key="3">
    <source>
        <dbReference type="PROSITE-ProRule" id="PRU00221"/>
    </source>
</evidence>
<accession>F4R7N5</accession>
<feature type="compositionally biased region" description="Polar residues" evidence="4">
    <location>
        <begin position="11"/>
        <end position="26"/>
    </location>
</feature>
<evidence type="ECO:0000313" key="7">
    <source>
        <dbReference type="Proteomes" id="UP000001072"/>
    </source>
</evidence>
<feature type="repeat" description="WD" evidence="3">
    <location>
        <begin position="531"/>
        <end position="562"/>
    </location>
</feature>
<evidence type="ECO:0000313" key="6">
    <source>
        <dbReference type="EMBL" id="EGG11347.1"/>
    </source>
</evidence>
<dbReference type="Proteomes" id="UP000001072">
    <property type="component" value="Unassembled WGS sequence"/>
</dbReference>
<dbReference type="GO" id="GO:0051014">
    <property type="term" value="P:actin filament severing"/>
    <property type="evidence" value="ECO:0007669"/>
    <property type="project" value="EnsemblFungi"/>
</dbReference>
<dbReference type="RefSeq" id="XP_007404982.1">
    <property type="nucleotide sequence ID" value="XM_007404920.1"/>
</dbReference>
<dbReference type="FunFam" id="2.130.10.10:FF:000102">
    <property type="entry name" value="Actin-interacting protein 1"/>
    <property type="match status" value="1"/>
</dbReference>
<gene>
    <name evidence="6" type="ORF">MELLADRAFT_115201</name>
</gene>
<protein>
    <recommendedName>
        <fullName evidence="5">Vps41 beta-propeller domain-containing protein</fullName>
    </recommendedName>
</protein>
<dbReference type="VEuPathDB" id="FungiDB:MELLADRAFT_115201"/>
<feature type="region of interest" description="Disordered" evidence="4">
    <location>
        <begin position="1"/>
        <end position="26"/>
    </location>
</feature>
<dbReference type="GO" id="GO:0003786">
    <property type="term" value="F:actin lateral binding"/>
    <property type="evidence" value="ECO:0007669"/>
    <property type="project" value="EnsemblFungi"/>
</dbReference>
<dbReference type="AlphaFoldDB" id="F4R7N5"/>
<dbReference type="eggNOG" id="KOG0318">
    <property type="taxonomic scope" value="Eukaryota"/>
</dbReference>
<dbReference type="Gene3D" id="2.130.10.10">
    <property type="entry name" value="YVTN repeat-like/Quinoprotein amine dehydrogenase"/>
    <property type="match status" value="2"/>
</dbReference>
<dbReference type="InParanoid" id="F4R7N5"/>
<dbReference type="InterPro" id="IPR019775">
    <property type="entry name" value="WD40_repeat_CS"/>
</dbReference>
<dbReference type="KEGG" id="mlr:MELLADRAFT_115201"/>
<feature type="repeat" description="WD" evidence="3">
    <location>
        <begin position="233"/>
        <end position="275"/>
    </location>
</feature>
<dbReference type="InterPro" id="IPR036322">
    <property type="entry name" value="WD40_repeat_dom_sf"/>
</dbReference>
<evidence type="ECO:0000256" key="2">
    <source>
        <dbReference type="ARBA" id="ARBA00022737"/>
    </source>
</evidence>
<reference evidence="7" key="1">
    <citation type="journal article" date="2011" name="Proc. Natl. Acad. Sci. U.S.A.">
        <title>Obligate biotrophy features unraveled by the genomic analysis of rust fungi.</title>
        <authorList>
            <person name="Duplessis S."/>
            <person name="Cuomo C.A."/>
            <person name="Lin Y.-C."/>
            <person name="Aerts A."/>
            <person name="Tisserant E."/>
            <person name="Veneault-Fourrey C."/>
            <person name="Joly D.L."/>
            <person name="Hacquard S."/>
            <person name="Amselem J."/>
            <person name="Cantarel B.L."/>
            <person name="Chiu R."/>
            <person name="Coutinho P.M."/>
            <person name="Feau N."/>
            <person name="Field M."/>
            <person name="Frey P."/>
            <person name="Gelhaye E."/>
            <person name="Goldberg J."/>
            <person name="Grabherr M.G."/>
            <person name="Kodira C.D."/>
            <person name="Kohler A."/>
            <person name="Kuees U."/>
            <person name="Lindquist E.A."/>
            <person name="Lucas S.M."/>
            <person name="Mago R."/>
            <person name="Mauceli E."/>
            <person name="Morin E."/>
            <person name="Murat C."/>
            <person name="Pangilinan J.L."/>
            <person name="Park R."/>
            <person name="Pearson M."/>
            <person name="Quesneville H."/>
            <person name="Rouhier N."/>
            <person name="Sakthikumar S."/>
            <person name="Salamov A.A."/>
            <person name="Schmutz J."/>
            <person name="Selles B."/>
            <person name="Shapiro H."/>
            <person name="Tanguay P."/>
            <person name="Tuskan G.A."/>
            <person name="Henrissat B."/>
            <person name="Van de Peer Y."/>
            <person name="Rouze P."/>
            <person name="Ellis J.G."/>
            <person name="Dodds P.N."/>
            <person name="Schein J.E."/>
            <person name="Zhong S."/>
            <person name="Hamelin R.C."/>
            <person name="Grigoriev I.V."/>
            <person name="Szabo L.J."/>
            <person name="Martin F."/>
        </authorList>
    </citation>
    <scope>NUCLEOTIDE SEQUENCE [LARGE SCALE GENOMIC DNA]</scope>
    <source>
        <strain evidence="7">98AG31 / pathotype 3-4-7</strain>
    </source>
</reference>
<evidence type="ECO:0000256" key="4">
    <source>
        <dbReference type="SAM" id="MobiDB-lite"/>
    </source>
</evidence>
<dbReference type="PROSITE" id="PS50082">
    <property type="entry name" value="WD_REPEATS_2"/>
    <property type="match status" value="4"/>
</dbReference>
<dbReference type="SUPFAM" id="SSF50978">
    <property type="entry name" value="WD40 repeat-like"/>
    <property type="match status" value="2"/>
</dbReference>